<dbReference type="AlphaFoldDB" id="A0A8T0A1Z2"/>
<name>A0A8T0A1Z2_9BILA</name>
<dbReference type="PANTHER" id="PTHR16011:SF0">
    <property type="entry name" value="INTRAFLAGELLAR TRANSPORT PROTEIN 57 HOMOLOG"/>
    <property type="match status" value="1"/>
</dbReference>
<dbReference type="GO" id="GO:0005794">
    <property type="term" value="C:Golgi apparatus"/>
    <property type="evidence" value="ECO:0007669"/>
    <property type="project" value="TreeGrafter"/>
</dbReference>
<evidence type="ECO:0000256" key="2">
    <source>
        <dbReference type="ARBA" id="ARBA00009415"/>
    </source>
</evidence>
<dbReference type="InterPro" id="IPR019530">
    <property type="entry name" value="Intra-flagellar_transport_57"/>
</dbReference>
<comment type="caution">
    <text evidence="7">The sequence shown here is derived from an EMBL/GenBank/DDBJ whole genome shotgun (WGS) entry which is preliminary data.</text>
</comment>
<dbReference type="GO" id="GO:0030992">
    <property type="term" value="C:intraciliary transport particle B"/>
    <property type="evidence" value="ECO:0007669"/>
    <property type="project" value="TreeGrafter"/>
</dbReference>
<gene>
    <name evidence="7" type="ORF">Mgra_00000747</name>
</gene>
<evidence type="ECO:0000256" key="6">
    <source>
        <dbReference type="SAM" id="MobiDB-lite"/>
    </source>
</evidence>
<feature type="coiled-coil region" evidence="5">
    <location>
        <begin position="165"/>
        <end position="199"/>
    </location>
</feature>
<accession>A0A8T0A1Z2</accession>
<dbReference type="OrthoDB" id="423881at2759"/>
<keyword evidence="5" id="KW-0175">Coiled coil</keyword>
<dbReference type="Proteomes" id="UP000605970">
    <property type="component" value="Unassembled WGS sequence"/>
</dbReference>
<dbReference type="GO" id="GO:1905515">
    <property type="term" value="P:non-motile cilium assembly"/>
    <property type="evidence" value="ECO:0007669"/>
    <property type="project" value="TreeGrafter"/>
</dbReference>
<evidence type="ECO:0000256" key="1">
    <source>
        <dbReference type="ARBA" id="ARBA00004138"/>
    </source>
</evidence>
<protein>
    <recommendedName>
        <fullName evidence="9">Intraflagellar transport protein 57 homolog</fullName>
    </recommendedName>
</protein>
<reference evidence="7" key="1">
    <citation type="journal article" date="2020" name="Ecol. Evol.">
        <title>Genome structure and content of the rice root-knot nematode (Meloidogyne graminicola).</title>
        <authorList>
            <person name="Phan N.T."/>
            <person name="Danchin E.G.J."/>
            <person name="Klopp C."/>
            <person name="Perfus-Barbeoch L."/>
            <person name="Kozlowski D.K."/>
            <person name="Koutsovoulos G.D."/>
            <person name="Lopez-Roques C."/>
            <person name="Bouchez O."/>
            <person name="Zahm M."/>
            <person name="Besnard G."/>
            <person name="Bellafiore S."/>
        </authorList>
    </citation>
    <scope>NUCLEOTIDE SEQUENCE</scope>
    <source>
        <strain evidence="7">VN-18</strain>
    </source>
</reference>
<dbReference type="GO" id="GO:0005929">
    <property type="term" value="C:cilium"/>
    <property type="evidence" value="ECO:0007669"/>
    <property type="project" value="UniProtKB-SubCell"/>
</dbReference>
<dbReference type="GO" id="GO:0042073">
    <property type="term" value="P:intraciliary transport"/>
    <property type="evidence" value="ECO:0007669"/>
    <property type="project" value="TreeGrafter"/>
</dbReference>
<dbReference type="GO" id="GO:0005815">
    <property type="term" value="C:microtubule organizing center"/>
    <property type="evidence" value="ECO:0007669"/>
    <property type="project" value="TreeGrafter"/>
</dbReference>
<evidence type="ECO:0008006" key="9">
    <source>
        <dbReference type="Google" id="ProtNLM"/>
    </source>
</evidence>
<keyword evidence="3" id="KW-0969">Cilium</keyword>
<evidence type="ECO:0000256" key="4">
    <source>
        <dbReference type="ARBA" id="ARBA00023273"/>
    </source>
</evidence>
<keyword evidence="4" id="KW-0966">Cell projection</keyword>
<evidence type="ECO:0000256" key="3">
    <source>
        <dbReference type="ARBA" id="ARBA00023069"/>
    </source>
</evidence>
<proteinExistence type="inferred from homology"/>
<evidence type="ECO:0000256" key="5">
    <source>
        <dbReference type="SAM" id="Coils"/>
    </source>
</evidence>
<feature type="coiled-coil region" evidence="5">
    <location>
        <begin position="342"/>
        <end position="369"/>
    </location>
</feature>
<organism evidence="7 8">
    <name type="scientific">Meloidogyne graminicola</name>
    <dbReference type="NCBI Taxonomy" id="189291"/>
    <lineage>
        <taxon>Eukaryota</taxon>
        <taxon>Metazoa</taxon>
        <taxon>Ecdysozoa</taxon>
        <taxon>Nematoda</taxon>
        <taxon>Chromadorea</taxon>
        <taxon>Rhabditida</taxon>
        <taxon>Tylenchina</taxon>
        <taxon>Tylenchomorpha</taxon>
        <taxon>Tylenchoidea</taxon>
        <taxon>Meloidogynidae</taxon>
        <taxon>Meloidogyninae</taxon>
        <taxon>Meloidogyne</taxon>
    </lineage>
</organism>
<feature type="region of interest" description="Disordered" evidence="6">
    <location>
        <begin position="1"/>
        <end position="25"/>
    </location>
</feature>
<dbReference type="PANTHER" id="PTHR16011">
    <property type="entry name" value="IFT57/HIPPI"/>
    <property type="match status" value="1"/>
</dbReference>
<dbReference type="EMBL" id="JABEBT010000003">
    <property type="protein sequence ID" value="KAF7639827.1"/>
    <property type="molecule type" value="Genomic_DNA"/>
</dbReference>
<comment type="similarity">
    <text evidence="2">Belongs to the IFT57 family.</text>
</comment>
<keyword evidence="8" id="KW-1185">Reference proteome</keyword>
<evidence type="ECO:0000313" key="7">
    <source>
        <dbReference type="EMBL" id="KAF7639827.1"/>
    </source>
</evidence>
<evidence type="ECO:0000313" key="8">
    <source>
        <dbReference type="Proteomes" id="UP000605970"/>
    </source>
</evidence>
<sequence>MENSEETTTKTIIKTSNETEDEENPGRQFDVFLQNEVVTERLKLLNYEKEFTELGDSLKIIPRHYFVLSKNVGEQFHLFTSLCTWLIRKSNISSDMEMPHEFEDPNATISRILNSLKEEKEFNNINIPANKLKSGAGKQCVLLLFHLTAIALERSGFQYGIMQQEENEEENIQLDENQVDNAELTTDQFDDDIELAEDEDNPIMEDFDVINNDDLETNDILQINDPLKMIMQNGTTASLDSMKEELERVIPQLRITIRGNQKDWQIRAEQIAKMETGLCEQYEELYPILTTMDKEITDAMERIFLREQNLNEQFANLLNIYRIKKNELAATSEHYKENSVTLNSKTETLRNINEEIDELKQQIEERGIQNTSGAPILKIKQAITNLEKECFVMGVQIATLEQTLIQSRLNKQYNEHIGNNLDYL</sequence>
<comment type="subcellular location">
    <subcellularLocation>
        <location evidence="1">Cell projection</location>
        <location evidence="1">Cilium</location>
    </subcellularLocation>
</comment>
<dbReference type="Pfam" id="PF10498">
    <property type="entry name" value="IFT57"/>
    <property type="match status" value="1"/>
</dbReference>